<sequence length="285" mass="30187">MKTKLMMVGLMLSIFYIGCEEEAAVAAVDCTPLTDAAATAGLAFTADPTTANCGLYKTALDAVVAESGCDSDGNYAAMIATLGDCSAPGDALDCVNKLLSVTEAGLAYAMSETEATCTAYKDALNAAIAGQCDDDGTLAATLEDLPDDCSDAGGDGDGDFDIEEYINNVLDTVDAMIADGLCEEANEYLFEEAIPNEPEWSETDVCETMLDEFFMGMETIEDTTDCGEMTYVSTGFREINDAGCILSLDGEFDLDDDMPAFLDSLDYLIENGSCELAWSYIDEAT</sequence>
<organism evidence="1">
    <name type="scientific">marine metagenome</name>
    <dbReference type="NCBI Taxonomy" id="408172"/>
    <lineage>
        <taxon>unclassified sequences</taxon>
        <taxon>metagenomes</taxon>
        <taxon>ecological metagenomes</taxon>
    </lineage>
</organism>
<dbReference type="AlphaFoldDB" id="A0A382MKV1"/>
<feature type="non-terminal residue" evidence="1">
    <location>
        <position position="285"/>
    </location>
</feature>
<protein>
    <submittedName>
        <fullName evidence="1">Uncharacterized protein</fullName>
    </submittedName>
</protein>
<evidence type="ECO:0000313" key="1">
    <source>
        <dbReference type="EMBL" id="SVC48735.1"/>
    </source>
</evidence>
<proteinExistence type="predicted"/>
<dbReference type="EMBL" id="UINC01093926">
    <property type="protein sequence ID" value="SVC48735.1"/>
    <property type="molecule type" value="Genomic_DNA"/>
</dbReference>
<gene>
    <name evidence="1" type="ORF">METZ01_LOCUS301589</name>
</gene>
<name>A0A382MKV1_9ZZZZ</name>
<reference evidence="1" key="1">
    <citation type="submission" date="2018-05" db="EMBL/GenBank/DDBJ databases">
        <authorList>
            <person name="Lanie J.A."/>
            <person name="Ng W.-L."/>
            <person name="Kazmierczak K.M."/>
            <person name="Andrzejewski T.M."/>
            <person name="Davidsen T.M."/>
            <person name="Wayne K.J."/>
            <person name="Tettelin H."/>
            <person name="Glass J.I."/>
            <person name="Rusch D."/>
            <person name="Podicherti R."/>
            <person name="Tsui H.-C.T."/>
            <person name="Winkler M.E."/>
        </authorList>
    </citation>
    <scope>NUCLEOTIDE SEQUENCE</scope>
</reference>
<accession>A0A382MKV1</accession>